<proteinExistence type="predicted"/>
<keyword evidence="1" id="KW-0328">Glycosyltransferase</keyword>
<protein>
    <submittedName>
        <fullName evidence="3">Glycosyltransferase</fullName>
    </submittedName>
</protein>
<evidence type="ECO:0000313" key="3">
    <source>
        <dbReference type="EMBL" id="RHE41966.1"/>
    </source>
</evidence>
<accession>A0A414JBU1</accession>
<dbReference type="PANTHER" id="PTHR34136">
    <property type="match status" value="1"/>
</dbReference>
<name>A0A414JBU1_9FIRM</name>
<dbReference type="Proteomes" id="UP000283745">
    <property type="component" value="Unassembled WGS sequence"/>
</dbReference>
<evidence type="ECO:0000313" key="4">
    <source>
        <dbReference type="Proteomes" id="UP000283745"/>
    </source>
</evidence>
<dbReference type="NCBIfam" id="TIGR00696">
    <property type="entry name" value="wecG_tagA_cpsF"/>
    <property type="match status" value="1"/>
</dbReference>
<sequence length="262" mass="29793">MNTATYNKEFHRTVKKAEIPTCNILGVDIAAIDMEWLLTYLDNNIKALAGDYICVSNVHTTVTAYEEEAYRKVQNGGIMAIPDGGPLSSVGQKRGFKNMKRTTGPSLMGEIFKISASKGYRHYFYGSTDETLEKLYSVLMETYPGIQIAGMYSPPFRPMTEEEDKAIVERINKTNPDFVWIGLGAPKQEKWMAVHQGKINGLMVGVGAGFDYHAGNIDRAPEWMQKSNLEWVYRLLQDPKRLFGRYWHTNTKFIWNAMIRGK</sequence>
<dbReference type="EMBL" id="QSKF01000001">
    <property type="protein sequence ID" value="RHE41966.1"/>
    <property type="molecule type" value="Genomic_DNA"/>
</dbReference>
<gene>
    <name evidence="3" type="ORF">DW740_01290</name>
</gene>
<dbReference type="GO" id="GO:0016758">
    <property type="term" value="F:hexosyltransferase activity"/>
    <property type="evidence" value="ECO:0007669"/>
    <property type="project" value="TreeGrafter"/>
</dbReference>
<comment type="caution">
    <text evidence="3">The sequence shown here is derived from an EMBL/GenBank/DDBJ whole genome shotgun (WGS) entry which is preliminary data.</text>
</comment>
<keyword evidence="2 3" id="KW-0808">Transferase</keyword>
<dbReference type="InterPro" id="IPR004629">
    <property type="entry name" value="WecG_TagA_CpsF"/>
</dbReference>
<dbReference type="CDD" id="cd06533">
    <property type="entry name" value="Glyco_transf_WecG_TagA"/>
    <property type="match status" value="1"/>
</dbReference>
<dbReference type="Pfam" id="PF03808">
    <property type="entry name" value="Glyco_tran_WecG"/>
    <property type="match status" value="1"/>
</dbReference>
<dbReference type="AlphaFoldDB" id="A0A414JBU1"/>
<dbReference type="RefSeq" id="WP_118039491.1">
    <property type="nucleotide sequence ID" value="NZ_CABJFK010000001.1"/>
</dbReference>
<evidence type="ECO:0000256" key="2">
    <source>
        <dbReference type="ARBA" id="ARBA00022679"/>
    </source>
</evidence>
<dbReference type="PANTHER" id="PTHR34136:SF1">
    <property type="entry name" value="UDP-N-ACETYL-D-MANNOSAMINURONIC ACID TRANSFERASE"/>
    <property type="match status" value="1"/>
</dbReference>
<reference evidence="3 4" key="1">
    <citation type="submission" date="2018-08" db="EMBL/GenBank/DDBJ databases">
        <title>A genome reference for cultivated species of the human gut microbiota.</title>
        <authorList>
            <person name="Zou Y."/>
            <person name="Xue W."/>
            <person name="Luo G."/>
        </authorList>
    </citation>
    <scope>NUCLEOTIDE SEQUENCE [LARGE SCALE GENOMIC DNA]</scope>
    <source>
        <strain evidence="3 4">AM28-23</strain>
    </source>
</reference>
<organism evidence="3 4">
    <name type="scientific">Blautia obeum</name>
    <dbReference type="NCBI Taxonomy" id="40520"/>
    <lineage>
        <taxon>Bacteria</taxon>
        <taxon>Bacillati</taxon>
        <taxon>Bacillota</taxon>
        <taxon>Clostridia</taxon>
        <taxon>Lachnospirales</taxon>
        <taxon>Lachnospiraceae</taxon>
        <taxon>Blautia</taxon>
    </lineage>
</organism>
<evidence type="ECO:0000256" key="1">
    <source>
        <dbReference type="ARBA" id="ARBA00022676"/>
    </source>
</evidence>